<protein>
    <submittedName>
        <fullName evidence="1">Phage tail assembly chaperone</fullName>
    </submittedName>
</protein>
<name>A0A6L3SVS7_9HYPH</name>
<sequence length="60" mass="6615">MPAFPWDDALSLGLHILRWPPPVFWAATPRELARAAGAGRPRDPLRRADLARLLAAFPDG</sequence>
<dbReference type="InterPro" id="IPR019056">
    <property type="entry name" value="Phage_TAC_6"/>
</dbReference>
<dbReference type="EMBL" id="VZZK01000025">
    <property type="protein sequence ID" value="KAB1076994.1"/>
    <property type="molecule type" value="Genomic_DNA"/>
</dbReference>
<dbReference type="OrthoDB" id="7582980at2"/>
<gene>
    <name evidence="1" type="ORF">F6X53_21000</name>
</gene>
<evidence type="ECO:0000313" key="2">
    <source>
        <dbReference type="Proteomes" id="UP000474159"/>
    </source>
</evidence>
<proteinExistence type="predicted"/>
<dbReference type="Pfam" id="PF09550">
    <property type="entry name" value="Phage_TAC_6"/>
    <property type="match status" value="1"/>
</dbReference>
<accession>A0A6L3SVS7</accession>
<dbReference type="Proteomes" id="UP000474159">
    <property type="component" value="Unassembled WGS sequence"/>
</dbReference>
<dbReference type="AlphaFoldDB" id="A0A6L3SVS7"/>
<keyword evidence="2" id="KW-1185">Reference proteome</keyword>
<dbReference type="RefSeq" id="WP_151002360.1">
    <property type="nucleotide sequence ID" value="NZ_BPQY01000068.1"/>
</dbReference>
<reference evidence="1 2" key="1">
    <citation type="submission" date="2019-09" db="EMBL/GenBank/DDBJ databases">
        <title>YIM 48816 draft genome.</title>
        <authorList>
            <person name="Jiang L."/>
        </authorList>
    </citation>
    <scope>NUCLEOTIDE SEQUENCE [LARGE SCALE GENOMIC DNA]</scope>
    <source>
        <strain evidence="1 2">YIM 48816</strain>
    </source>
</reference>
<organism evidence="1 2">
    <name type="scientific">Methylobacterium soli</name>
    <dbReference type="NCBI Taxonomy" id="553447"/>
    <lineage>
        <taxon>Bacteria</taxon>
        <taxon>Pseudomonadati</taxon>
        <taxon>Pseudomonadota</taxon>
        <taxon>Alphaproteobacteria</taxon>
        <taxon>Hyphomicrobiales</taxon>
        <taxon>Methylobacteriaceae</taxon>
        <taxon>Methylobacterium</taxon>
    </lineage>
</organism>
<comment type="caution">
    <text evidence="1">The sequence shown here is derived from an EMBL/GenBank/DDBJ whole genome shotgun (WGS) entry which is preliminary data.</text>
</comment>
<evidence type="ECO:0000313" key="1">
    <source>
        <dbReference type="EMBL" id="KAB1076994.1"/>
    </source>
</evidence>